<name>A0A1I7YT76_9BILA</name>
<accession>A0A1I7YT76</accession>
<dbReference type="Proteomes" id="UP000095287">
    <property type="component" value="Unplaced"/>
</dbReference>
<evidence type="ECO:0000313" key="1">
    <source>
        <dbReference type="Proteomes" id="UP000095287"/>
    </source>
</evidence>
<dbReference type="WBParaSite" id="L893_g19497.t1">
    <property type="protein sequence ID" value="L893_g19497.t1"/>
    <property type="gene ID" value="L893_g19497"/>
</dbReference>
<sequence>MGVDPCPALRHPSVGDCLRLLDPPSLEFGLHSSHYHRSPSSSCIYLRFGGSLAAQTCVPSLEVSTCRRICRHMLPTLLVRLLLRPKNAFKFRGNRTDPRGDELVPLRRSPQRQAHLAVHVNRSLIHPHPPNRRSFLGASGYLAFIPFRAQAPSPSC</sequence>
<proteinExistence type="predicted"/>
<organism evidence="1 2">
    <name type="scientific">Steinernema glaseri</name>
    <dbReference type="NCBI Taxonomy" id="37863"/>
    <lineage>
        <taxon>Eukaryota</taxon>
        <taxon>Metazoa</taxon>
        <taxon>Ecdysozoa</taxon>
        <taxon>Nematoda</taxon>
        <taxon>Chromadorea</taxon>
        <taxon>Rhabditida</taxon>
        <taxon>Tylenchina</taxon>
        <taxon>Panagrolaimomorpha</taxon>
        <taxon>Strongyloidoidea</taxon>
        <taxon>Steinernematidae</taxon>
        <taxon>Steinernema</taxon>
    </lineage>
</organism>
<reference evidence="2" key="1">
    <citation type="submission" date="2016-11" db="UniProtKB">
        <authorList>
            <consortium name="WormBaseParasite"/>
        </authorList>
    </citation>
    <scope>IDENTIFICATION</scope>
</reference>
<protein>
    <submittedName>
        <fullName evidence="2">Uncharacterized protein</fullName>
    </submittedName>
</protein>
<evidence type="ECO:0000313" key="2">
    <source>
        <dbReference type="WBParaSite" id="L893_g19497.t1"/>
    </source>
</evidence>
<dbReference type="AlphaFoldDB" id="A0A1I7YT76"/>
<keyword evidence="1" id="KW-1185">Reference proteome</keyword>